<dbReference type="Proteomes" id="UP001521150">
    <property type="component" value="Unassembled WGS sequence"/>
</dbReference>
<sequence length="410" mass="45056">MTSTFDVIFIGGAIVGGLALSYKAFRLYRHGGHARSWALTITLAYAVGTAIMSAPTFAVWFDGFVGIDSFSTLLEACMEAGFACGALSLVTYWRYPLSRACELVWRFSKIFFALVAVMVVLFTVSSFPGSHEVDFISKYAHQPTVSAFVLVYLIPTTIATAASTRGCGHAAKDPAIAAFPWLRRVLRCLQLSVGFAMLHLLGEYVALMAAWFDWHSLDWVSPAASAASAFGFIPGAMAAALPGIERLKPRLGLALERWQVFVLLRPLHRSLRFINPEVVFVARGKRFCPHHRVRRQLLELSEWRWTLAPRFDADVRSAAERIGSIRGLSGVDLDATVEAAQLKAAINHSRRRGSGVQSPEVTQDGSGLDSEYAWWVAVAHAFRNSSVVSAALTEARVHRVRGFLFTSTGR</sequence>
<comment type="caution">
    <text evidence="3">The sequence shown here is derived from an EMBL/GenBank/DDBJ whole genome shotgun (WGS) entry which is preliminary data.</text>
</comment>
<organism evidence="3 4">
    <name type="scientific">Kibdelosporangium philippinense</name>
    <dbReference type="NCBI Taxonomy" id="211113"/>
    <lineage>
        <taxon>Bacteria</taxon>
        <taxon>Bacillati</taxon>
        <taxon>Actinomycetota</taxon>
        <taxon>Actinomycetes</taxon>
        <taxon>Pseudonocardiales</taxon>
        <taxon>Pseudonocardiaceae</taxon>
        <taxon>Kibdelosporangium</taxon>
    </lineage>
</organism>
<dbReference type="InterPro" id="IPR050039">
    <property type="entry name" value="MAB_1171c-like"/>
</dbReference>
<feature type="transmembrane region" description="Helical" evidence="1">
    <location>
        <begin position="6"/>
        <end position="25"/>
    </location>
</feature>
<proteinExistence type="predicted"/>
<dbReference type="InterPro" id="IPR046675">
    <property type="entry name" value="DUF6545"/>
</dbReference>
<feature type="transmembrane region" description="Helical" evidence="1">
    <location>
        <begin position="147"/>
        <end position="167"/>
    </location>
</feature>
<protein>
    <recommendedName>
        <fullName evidence="2">DUF6545 domain-containing protein</fullName>
    </recommendedName>
</protein>
<reference evidence="3 4" key="1">
    <citation type="submission" date="2021-12" db="EMBL/GenBank/DDBJ databases">
        <title>Genome sequence of Kibdelosporangium philippinense ATCC 49844.</title>
        <authorList>
            <person name="Fedorov E.A."/>
            <person name="Omeragic M."/>
            <person name="Shalygina K.F."/>
            <person name="Maclea K.S."/>
        </authorList>
    </citation>
    <scope>NUCLEOTIDE SEQUENCE [LARGE SCALE GENOMIC DNA]</scope>
    <source>
        <strain evidence="3 4">ATCC 49844</strain>
    </source>
</reference>
<feature type="transmembrane region" description="Helical" evidence="1">
    <location>
        <begin position="224"/>
        <end position="244"/>
    </location>
</feature>
<keyword evidence="4" id="KW-1185">Reference proteome</keyword>
<keyword evidence="1" id="KW-1133">Transmembrane helix</keyword>
<keyword evidence="1" id="KW-0812">Transmembrane</keyword>
<feature type="transmembrane region" description="Helical" evidence="1">
    <location>
        <begin position="73"/>
        <end position="95"/>
    </location>
</feature>
<name>A0ABS8ZEM2_9PSEU</name>
<keyword evidence="1" id="KW-0472">Membrane</keyword>
<feature type="transmembrane region" description="Helical" evidence="1">
    <location>
        <begin position="107"/>
        <end position="127"/>
    </location>
</feature>
<gene>
    <name evidence="3" type="ORF">LWC34_26040</name>
</gene>
<dbReference type="EMBL" id="JAJVCN010000002">
    <property type="protein sequence ID" value="MCE7006274.1"/>
    <property type="molecule type" value="Genomic_DNA"/>
</dbReference>
<accession>A0ABS8ZEM2</accession>
<dbReference type="NCBIfam" id="NF042915">
    <property type="entry name" value="MAB_1171c_fam"/>
    <property type="match status" value="1"/>
</dbReference>
<evidence type="ECO:0000313" key="3">
    <source>
        <dbReference type="EMBL" id="MCE7006274.1"/>
    </source>
</evidence>
<feature type="transmembrane region" description="Helical" evidence="1">
    <location>
        <begin position="37"/>
        <end position="61"/>
    </location>
</feature>
<evidence type="ECO:0000256" key="1">
    <source>
        <dbReference type="SAM" id="Phobius"/>
    </source>
</evidence>
<dbReference type="Pfam" id="PF20182">
    <property type="entry name" value="DUF6545"/>
    <property type="match status" value="1"/>
</dbReference>
<feature type="transmembrane region" description="Helical" evidence="1">
    <location>
        <begin position="188"/>
        <end position="212"/>
    </location>
</feature>
<dbReference type="RefSeq" id="WP_233727772.1">
    <property type="nucleotide sequence ID" value="NZ_JAJVCN010000002.1"/>
</dbReference>
<evidence type="ECO:0000259" key="2">
    <source>
        <dbReference type="Pfam" id="PF20182"/>
    </source>
</evidence>
<evidence type="ECO:0000313" key="4">
    <source>
        <dbReference type="Proteomes" id="UP001521150"/>
    </source>
</evidence>
<feature type="domain" description="DUF6545" evidence="2">
    <location>
        <begin position="261"/>
        <end position="383"/>
    </location>
</feature>